<dbReference type="EMBL" id="KU696417">
    <property type="protein sequence ID" value="ANW12328.1"/>
    <property type="molecule type" value="Genomic_DNA"/>
</dbReference>
<name>A0A1B1V5R6_9ABAC</name>
<accession>A0A1B1V5R6</accession>
<gene>
    <name evidence="1" type="primary">masp17.1</name>
</gene>
<reference evidence="1" key="1">
    <citation type="submission" date="2016-02" db="EMBL/GenBank/DDBJ databases">
        <authorList>
            <person name="Wen L."/>
            <person name="He K."/>
            <person name="Yang H."/>
        </authorList>
    </citation>
    <scope>NUCLEOTIDE SEQUENCE</scope>
    <source>
        <strain evidence="1">164</strain>
    </source>
</reference>
<evidence type="ECO:0000313" key="1">
    <source>
        <dbReference type="EMBL" id="ANW12328.1"/>
    </source>
</evidence>
<sequence>MIARCGNIGLDKYRDGVVRKRRHGIFCTAKKINILSKPIYSIFSTNRRLCCHIVYTVQYALDTLRNKAQICSAKKFIIFSYLYDTTKRHTLYQLRFNPIVST</sequence>
<organism evidence="1">
    <name type="scientific">Malacosoma sp. alphabaculovirus</name>
    <dbReference type="NCBI Taxonomy" id="1881632"/>
    <lineage>
        <taxon>Viruses</taxon>
        <taxon>Viruses incertae sedis</taxon>
        <taxon>Naldaviricetes</taxon>
        <taxon>Lefavirales</taxon>
        <taxon>Baculoviridae</taxon>
        <taxon>Alphabaculovirus</taxon>
    </lineage>
</organism>
<proteinExistence type="predicted"/>
<protein>
    <submittedName>
        <fullName evidence="1">Uncharacterized protein</fullName>
    </submittedName>
</protein>